<dbReference type="PRINTS" id="PR00412">
    <property type="entry name" value="EPOXHYDRLASE"/>
</dbReference>
<dbReference type="InterPro" id="IPR000073">
    <property type="entry name" value="AB_hydrolase_1"/>
</dbReference>
<dbReference type="InterPro" id="IPR029058">
    <property type="entry name" value="AB_hydrolase_fold"/>
</dbReference>
<dbReference type="Pfam" id="PF00561">
    <property type="entry name" value="Abhydrolase_1"/>
    <property type="match status" value="1"/>
</dbReference>
<evidence type="ECO:0000313" key="3">
    <source>
        <dbReference type="EMBL" id="GHB40171.1"/>
    </source>
</evidence>
<proteinExistence type="predicted"/>
<accession>A0ABQ3ELM0</accession>
<evidence type="ECO:0000313" key="4">
    <source>
        <dbReference type="Proteomes" id="UP000637980"/>
    </source>
</evidence>
<organism evidence="3 4">
    <name type="scientific">Pseudovibrio japonicus</name>
    <dbReference type="NCBI Taxonomy" id="366534"/>
    <lineage>
        <taxon>Bacteria</taxon>
        <taxon>Pseudomonadati</taxon>
        <taxon>Pseudomonadota</taxon>
        <taxon>Alphaproteobacteria</taxon>
        <taxon>Hyphomicrobiales</taxon>
        <taxon>Stappiaceae</taxon>
        <taxon>Pseudovibrio</taxon>
    </lineage>
</organism>
<name>A0ABQ3ELM0_9HYPH</name>
<reference evidence="4" key="1">
    <citation type="journal article" date="2019" name="Int. J. Syst. Evol. Microbiol.">
        <title>The Global Catalogue of Microorganisms (GCM) 10K type strain sequencing project: providing services to taxonomists for standard genome sequencing and annotation.</title>
        <authorList>
            <consortium name="The Broad Institute Genomics Platform"/>
            <consortium name="The Broad Institute Genome Sequencing Center for Infectious Disease"/>
            <person name="Wu L."/>
            <person name="Ma J."/>
        </authorList>
    </citation>
    <scope>NUCLEOTIDE SEQUENCE [LARGE SCALE GENOMIC DNA]</scope>
    <source>
        <strain evidence="4">KCTC 12861</strain>
    </source>
</reference>
<feature type="domain" description="AB hydrolase-1" evidence="2">
    <location>
        <begin position="25"/>
        <end position="277"/>
    </location>
</feature>
<dbReference type="GO" id="GO:0016787">
    <property type="term" value="F:hydrolase activity"/>
    <property type="evidence" value="ECO:0007669"/>
    <property type="project" value="UniProtKB-KW"/>
</dbReference>
<sequence length="298" mass="33020">MNFVEAGQLNVAYKDVGEKSGIPTLLLHGFPYDVHSYDDVSTILADHGHRCIIPYLRGYGPTRYLSPKTPRSGQQGALAFDLQALLQALDIPRAILAGYDWGGRAACIVAALWPEKVRGVVSGGVAYNIQNIPAANRPASPADEQLWWYQYYFQSERGRAGLHENREELIRLLWQQWSPTWNFSQNTFQQTCESFENPDFVETVIHSYRHRFGLVAGDPAFEAIEAVLATQPKITVPTLALLGVDDGVSPPRHSQGHEANFSGFYEARVVKGAGHNLPQEDPEAFAAAVIEISDRTKG</sequence>
<evidence type="ECO:0000256" key="1">
    <source>
        <dbReference type="ARBA" id="ARBA00022801"/>
    </source>
</evidence>
<dbReference type="Gene3D" id="3.40.50.1820">
    <property type="entry name" value="alpha/beta hydrolase"/>
    <property type="match status" value="1"/>
</dbReference>
<comment type="caution">
    <text evidence="3">The sequence shown here is derived from an EMBL/GenBank/DDBJ whole genome shotgun (WGS) entry which is preliminary data.</text>
</comment>
<protein>
    <submittedName>
        <fullName evidence="3">Alpha/beta hydrolase</fullName>
    </submittedName>
</protein>
<dbReference type="InterPro" id="IPR000639">
    <property type="entry name" value="Epox_hydrolase-like"/>
</dbReference>
<dbReference type="PANTHER" id="PTHR43329">
    <property type="entry name" value="EPOXIDE HYDROLASE"/>
    <property type="match status" value="1"/>
</dbReference>
<keyword evidence="1 3" id="KW-0378">Hydrolase</keyword>
<dbReference type="Proteomes" id="UP000637980">
    <property type="component" value="Unassembled WGS sequence"/>
</dbReference>
<gene>
    <name evidence="3" type="ORF">GCM10007094_31840</name>
</gene>
<dbReference type="EMBL" id="BMXE01000006">
    <property type="protein sequence ID" value="GHB40171.1"/>
    <property type="molecule type" value="Genomic_DNA"/>
</dbReference>
<dbReference type="RefSeq" id="WP_189437794.1">
    <property type="nucleotide sequence ID" value="NZ_BMXE01000006.1"/>
</dbReference>
<keyword evidence="4" id="KW-1185">Reference proteome</keyword>
<dbReference type="SUPFAM" id="SSF53474">
    <property type="entry name" value="alpha/beta-Hydrolases"/>
    <property type="match status" value="1"/>
</dbReference>
<evidence type="ECO:0000259" key="2">
    <source>
        <dbReference type="Pfam" id="PF00561"/>
    </source>
</evidence>